<dbReference type="Gene3D" id="1.10.3210.10">
    <property type="entry name" value="Hypothetical protein af1432"/>
    <property type="match status" value="1"/>
</dbReference>
<dbReference type="Proteomes" id="UP000051497">
    <property type="component" value="Unassembled WGS sequence"/>
</dbReference>
<proteinExistence type="predicted"/>
<dbReference type="STRING" id="295108.HT99x_02132"/>
<dbReference type="AlphaFoldDB" id="A0A0Q9YIY3"/>
<dbReference type="EMBL" id="LKAJ01000009">
    <property type="protein sequence ID" value="KRG20645.1"/>
    <property type="molecule type" value="Genomic_DNA"/>
</dbReference>
<dbReference type="PANTHER" id="PTHR33525:SF3">
    <property type="entry name" value="RIBONUCLEASE Y"/>
    <property type="match status" value="1"/>
</dbReference>
<dbReference type="CDD" id="cd00077">
    <property type="entry name" value="HDc"/>
    <property type="match status" value="1"/>
</dbReference>
<evidence type="ECO:0000259" key="1">
    <source>
        <dbReference type="PROSITE" id="PS51833"/>
    </source>
</evidence>
<comment type="caution">
    <text evidence="2">The sequence shown here is derived from an EMBL/GenBank/DDBJ whole genome shotgun (WGS) entry which is preliminary data.</text>
</comment>
<organism evidence="2">
    <name type="scientific">Candidatus Berkiella aquae</name>
    <dbReference type="NCBI Taxonomy" id="295108"/>
    <lineage>
        <taxon>Bacteria</taxon>
        <taxon>Pseudomonadati</taxon>
        <taxon>Pseudomonadota</taxon>
        <taxon>Gammaproteobacteria</taxon>
        <taxon>Candidatus Berkiellales</taxon>
        <taxon>Candidatus Berkiellaceae</taxon>
        <taxon>Candidatus Berkiella</taxon>
    </lineage>
</organism>
<dbReference type="Pfam" id="PF08668">
    <property type="entry name" value="HDOD"/>
    <property type="match status" value="1"/>
</dbReference>
<dbReference type="PANTHER" id="PTHR33525">
    <property type="match status" value="1"/>
</dbReference>
<sequence>MQGNEQHNASYQKIFQSIKDNKIQLPSQPSIFVTLQKLSNDPDVTTNKLCQVIGQDPALTVRILSIANSPIMRGSVSIASLEAAINRLGVRFVTYVSMGLALKQLFIAQHKPIEERVQLVWDQSSKVAASAYVLAKALRLFPPEEVMLAGLVHEIGKLPILTFADQSAEYFNNLPLLDATINNLHPPLGKAILKLWKFPDEIACVPENVANPNHKTTKPMISDIIQVAKQHILNYARPDNLPESNEPKSPSYYRLEIDQLLDSIAVKNMKKELTSYHQLFT</sequence>
<accession>A0A0Q9YIY3</accession>
<reference evidence="2" key="1">
    <citation type="submission" date="2015-09" db="EMBL/GenBank/DDBJ databases">
        <title>Draft Genome Sequences of Two Novel Amoeba-resistant Intranuclear Bacteria, Candidatus Berkiella cookevillensis and Candidatus Berkiella aquae.</title>
        <authorList>
            <person name="Mehari Y.T."/>
            <person name="Arivett B.A."/>
            <person name="Farone A.L."/>
            <person name="Gunderson J.H."/>
            <person name="Farone M.B."/>
        </authorList>
    </citation>
    <scope>NUCLEOTIDE SEQUENCE [LARGE SCALE GENOMIC DNA]</scope>
    <source>
        <strain evidence="2">HT99</strain>
    </source>
</reference>
<dbReference type="OrthoDB" id="598113at2"/>
<dbReference type="EMBL" id="LKAJ02000001">
    <property type="protein sequence ID" value="MCS5710767.1"/>
    <property type="molecule type" value="Genomic_DNA"/>
</dbReference>
<gene>
    <name evidence="3" type="ORF">HT99x_004945</name>
    <name evidence="2" type="ORF">HT99x_02132</name>
</gene>
<protein>
    <submittedName>
        <fullName evidence="2">HDOD domain protein</fullName>
    </submittedName>
    <submittedName>
        <fullName evidence="3">HDOD domain-containing protein</fullName>
    </submittedName>
</protein>
<keyword evidence="4" id="KW-1185">Reference proteome</keyword>
<dbReference type="RefSeq" id="WP_075066759.1">
    <property type="nucleotide sequence ID" value="NZ_LKAJ02000001.1"/>
</dbReference>
<reference evidence="3" key="3">
    <citation type="submission" date="2021-06" db="EMBL/GenBank/DDBJ databases">
        <title>Genomic Description and Analysis of Intracellular Bacteria, Candidatus Berkiella cookevillensis and Candidatus Berkiella aquae.</title>
        <authorList>
            <person name="Kidane D.T."/>
            <person name="Mehari Y.T."/>
            <person name="Rice F.C."/>
            <person name="Arivett B.A."/>
            <person name="Farone A.L."/>
            <person name="Berk S.G."/>
            <person name="Farone M.B."/>
        </authorList>
    </citation>
    <scope>NUCLEOTIDE SEQUENCE</scope>
    <source>
        <strain evidence="3">HT99</strain>
    </source>
</reference>
<reference evidence="3" key="2">
    <citation type="journal article" date="2016" name="Genome Announc.">
        <title>Draft Genome Sequences of Two Novel Amoeba-Resistant Intranuclear Bacteria, 'Candidatus Berkiella cookevillensis' and 'Candidatus Berkiella aquae'.</title>
        <authorList>
            <person name="Mehari Y.T."/>
            <person name="Arivett B.A."/>
            <person name="Farone A.L."/>
            <person name="Gunderson J.H."/>
            <person name="Farone M.B."/>
        </authorList>
    </citation>
    <scope>NUCLEOTIDE SEQUENCE</scope>
    <source>
        <strain evidence="3">HT99</strain>
    </source>
</reference>
<evidence type="ECO:0000313" key="4">
    <source>
        <dbReference type="Proteomes" id="UP000051497"/>
    </source>
</evidence>
<name>A0A0Q9YIY3_9GAMM</name>
<dbReference type="InterPro" id="IPR003607">
    <property type="entry name" value="HD/PDEase_dom"/>
</dbReference>
<feature type="domain" description="HDOD" evidence="1">
    <location>
        <begin position="25"/>
        <end position="212"/>
    </location>
</feature>
<evidence type="ECO:0000313" key="2">
    <source>
        <dbReference type="EMBL" id="KRG20645.1"/>
    </source>
</evidence>
<dbReference type="PROSITE" id="PS51833">
    <property type="entry name" value="HDOD"/>
    <property type="match status" value="1"/>
</dbReference>
<dbReference type="SUPFAM" id="SSF109604">
    <property type="entry name" value="HD-domain/PDEase-like"/>
    <property type="match status" value="1"/>
</dbReference>
<dbReference type="InterPro" id="IPR013976">
    <property type="entry name" value="HDOD"/>
</dbReference>
<evidence type="ECO:0000313" key="3">
    <source>
        <dbReference type="EMBL" id="MCS5710767.1"/>
    </source>
</evidence>
<dbReference type="InterPro" id="IPR052340">
    <property type="entry name" value="RNase_Y/CdgJ"/>
</dbReference>